<dbReference type="Pfam" id="PF17921">
    <property type="entry name" value="Integrase_H2C2"/>
    <property type="match status" value="1"/>
</dbReference>
<dbReference type="Pfam" id="PF00665">
    <property type="entry name" value="rve"/>
    <property type="match status" value="1"/>
</dbReference>
<dbReference type="AlphaFoldDB" id="A0A3Q0R9N3"/>
<dbReference type="InterPro" id="IPR041588">
    <property type="entry name" value="Integrase_H2C2"/>
</dbReference>
<evidence type="ECO:0000259" key="2">
    <source>
        <dbReference type="PROSITE" id="PS50994"/>
    </source>
</evidence>
<dbReference type="GO" id="GO:0003676">
    <property type="term" value="F:nucleic acid binding"/>
    <property type="evidence" value="ECO:0007669"/>
    <property type="project" value="InterPro"/>
</dbReference>
<protein>
    <recommendedName>
        <fullName evidence="1">Gypsy retrotransposon integrase-like protein 1</fullName>
    </recommendedName>
</protein>
<dbReference type="InterPro" id="IPR001584">
    <property type="entry name" value="Integrase_cat-core"/>
</dbReference>
<sequence length="378" mass="42860">LSPPELTGALVDDEIAQAQRQDIELGQLIELKEKGLVLPEDSPLQKYTRLWPQLQMKGSRLVRLPPANSDAASPQVVLPRSLIPKVLSQLHSTPTGGHLGVQKLQGKVKDCFFWLGWFHDVQKWCRECTDYASQKTQGRTPCAPLQTCMVLRAYERVALYVLGPLPETERKNKYILVIGDYFSKWTEAFPLPNQEALTIAKILVEEWVCRFGTPRSIHSDQGRSFESALFRETCQLLNIHKTRTSSYHPQSDGLVEQFNRTLLSMLSLFVEDNQLNWDLLVTYVMMAYCSSVHASTGFTPYKVVFGREMVLPVDIMLDVGAEGTGLSVSEYIMSQTLSIVMEAVKKHQVKAIKTTKTTSDRLNVFYKHTTHKDLKQKN</sequence>
<dbReference type="PANTHER" id="PTHR37984">
    <property type="entry name" value="PROTEIN CBG26694"/>
    <property type="match status" value="1"/>
</dbReference>
<dbReference type="InterPro" id="IPR012337">
    <property type="entry name" value="RNaseH-like_sf"/>
</dbReference>
<reference evidence="3" key="2">
    <citation type="submission" date="2025-09" db="UniProtKB">
        <authorList>
            <consortium name="Ensembl"/>
        </authorList>
    </citation>
    <scope>IDENTIFICATION</scope>
</reference>
<dbReference type="Proteomes" id="UP000261340">
    <property type="component" value="Unplaced"/>
</dbReference>
<evidence type="ECO:0000256" key="1">
    <source>
        <dbReference type="ARBA" id="ARBA00039658"/>
    </source>
</evidence>
<dbReference type="GO" id="GO:0015074">
    <property type="term" value="P:DNA integration"/>
    <property type="evidence" value="ECO:0007669"/>
    <property type="project" value="InterPro"/>
</dbReference>
<organism evidence="3 4">
    <name type="scientific">Amphilophus citrinellus</name>
    <name type="common">Midas cichlid</name>
    <name type="synonym">Cichlasoma citrinellum</name>
    <dbReference type="NCBI Taxonomy" id="61819"/>
    <lineage>
        <taxon>Eukaryota</taxon>
        <taxon>Metazoa</taxon>
        <taxon>Chordata</taxon>
        <taxon>Craniata</taxon>
        <taxon>Vertebrata</taxon>
        <taxon>Euteleostomi</taxon>
        <taxon>Actinopterygii</taxon>
        <taxon>Neopterygii</taxon>
        <taxon>Teleostei</taxon>
        <taxon>Neoteleostei</taxon>
        <taxon>Acanthomorphata</taxon>
        <taxon>Ovalentaria</taxon>
        <taxon>Cichlomorphae</taxon>
        <taxon>Cichliformes</taxon>
        <taxon>Cichlidae</taxon>
        <taxon>New World cichlids</taxon>
        <taxon>Cichlasomatinae</taxon>
        <taxon>Heroini</taxon>
        <taxon>Amphilophus</taxon>
    </lineage>
</organism>
<dbReference type="Gene3D" id="3.30.420.10">
    <property type="entry name" value="Ribonuclease H-like superfamily/Ribonuclease H"/>
    <property type="match status" value="1"/>
</dbReference>
<dbReference type="PROSITE" id="PS50994">
    <property type="entry name" value="INTEGRASE"/>
    <property type="match status" value="1"/>
</dbReference>
<dbReference type="PANTHER" id="PTHR37984:SF15">
    <property type="entry name" value="INTEGRASE CATALYTIC DOMAIN-CONTAINING PROTEIN"/>
    <property type="match status" value="1"/>
</dbReference>
<dbReference type="GeneTree" id="ENSGT01000000214408"/>
<dbReference type="InterPro" id="IPR050951">
    <property type="entry name" value="Retrovirus_Pol_polyprotein"/>
</dbReference>
<dbReference type="SUPFAM" id="SSF53098">
    <property type="entry name" value="Ribonuclease H-like"/>
    <property type="match status" value="1"/>
</dbReference>
<dbReference type="Gene3D" id="1.10.340.70">
    <property type="match status" value="1"/>
</dbReference>
<evidence type="ECO:0000313" key="3">
    <source>
        <dbReference type="Ensembl" id="ENSACIP00000006623.1"/>
    </source>
</evidence>
<dbReference type="STRING" id="61819.ENSACIP00000006623"/>
<dbReference type="FunFam" id="3.30.420.10:FF:000032">
    <property type="entry name" value="Retrovirus-related Pol polyprotein from transposon 297-like Protein"/>
    <property type="match status" value="1"/>
</dbReference>
<evidence type="ECO:0000313" key="4">
    <source>
        <dbReference type="Proteomes" id="UP000261340"/>
    </source>
</evidence>
<dbReference type="OMA" id="MFVEANQ"/>
<accession>A0A3Q0R9N3</accession>
<keyword evidence="4" id="KW-1185">Reference proteome</keyword>
<proteinExistence type="predicted"/>
<name>A0A3Q0R9N3_AMPCI</name>
<dbReference type="Ensembl" id="ENSACIT00000006823.1">
    <property type="protein sequence ID" value="ENSACIP00000006623.1"/>
    <property type="gene ID" value="ENSACIG00000005208.1"/>
</dbReference>
<feature type="domain" description="Integrase catalytic" evidence="2">
    <location>
        <begin position="140"/>
        <end position="308"/>
    </location>
</feature>
<reference evidence="3" key="1">
    <citation type="submission" date="2025-08" db="UniProtKB">
        <authorList>
            <consortium name="Ensembl"/>
        </authorList>
    </citation>
    <scope>IDENTIFICATION</scope>
</reference>
<dbReference type="FunFam" id="1.10.340.70:FF:000001">
    <property type="entry name" value="Retrovirus-related Pol polyprotein from transposon gypsy-like Protein"/>
    <property type="match status" value="1"/>
</dbReference>
<dbReference type="InterPro" id="IPR036397">
    <property type="entry name" value="RNaseH_sf"/>
</dbReference>